<feature type="domain" description="YdbS-like PH" evidence="3">
    <location>
        <begin position="74"/>
        <end position="153"/>
    </location>
</feature>
<dbReference type="InterPro" id="IPR005182">
    <property type="entry name" value="YdbS-like_PH"/>
</dbReference>
<reference evidence="4 5" key="1">
    <citation type="submission" date="2024-09" db="EMBL/GenBank/DDBJ databases">
        <authorList>
            <person name="Sun Q."/>
            <person name="Mori K."/>
        </authorList>
    </citation>
    <scope>NUCLEOTIDE SEQUENCE [LARGE SCALE GENOMIC DNA]</scope>
    <source>
        <strain evidence="4 5">CGMCC 1.15906</strain>
    </source>
</reference>
<keyword evidence="5" id="KW-1185">Reference proteome</keyword>
<feature type="transmembrane region" description="Helical" evidence="2">
    <location>
        <begin position="55"/>
        <end position="76"/>
    </location>
</feature>
<feature type="transmembrane region" description="Helical" evidence="2">
    <location>
        <begin position="25"/>
        <end position="43"/>
    </location>
</feature>
<dbReference type="InterPro" id="IPR014529">
    <property type="entry name" value="UCP026631"/>
</dbReference>
<evidence type="ECO:0000256" key="1">
    <source>
        <dbReference type="SAM" id="MobiDB-lite"/>
    </source>
</evidence>
<accession>A0ABV6QQP1</accession>
<organism evidence="4 5">
    <name type="scientific">Kribbella deserti</name>
    <dbReference type="NCBI Taxonomy" id="1926257"/>
    <lineage>
        <taxon>Bacteria</taxon>
        <taxon>Bacillati</taxon>
        <taxon>Actinomycetota</taxon>
        <taxon>Actinomycetes</taxon>
        <taxon>Propionibacteriales</taxon>
        <taxon>Kribbellaceae</taxon>
        <taxon>Kribbella</taxon>
    </lineage>
</organism>
<dbReference type="EMBL" id="JBHLTC010000030">
    <property type="protein sequence ID" value="MFC0626954.1"/>
    <property type="molecule type" value="Genomic_DNA"/>
</dbReference>
<name>A0ABV6QQP1_9ACTN</name>
<keyword evidence="2" id="KW-0472">Membrane</keyword>
<sequence>MSTPAPLPSAPPVAPPKQGVRLHPLTPFVRGWGYLAVAAVAMVNNEGLRSDLRIAGLGLLAVLVGGILLGALSWWFTKYQLTDEALRVDSGFLFRRTRIIRFDRIQAIDVAQPLVPRLFGMAELRMDVAGGSSSDGRLSYLTLDHAQQLRATLLATTHGARQEEQAEVQDARPALLVVPTSRLLGSTLLSSTVLGSVAALVWLVIATTVFEYHVGLFAAIPLLLGVFSPIWKQVVGNHRFTLTEADGGLQTKRGLFDLQRQTVPAGRVQGLLISEPLLWRRLGWSRVELDIAGVAGSSGDGEDESGGAQLLPVGTTAEVAEVLGRVLPGLDLSRIEMHQAPERAKWLRPIGWRYLAYGNDEQVLVTTQGWINRRTSIVLHHKTQSVRLEQGPLQRRLRLASVHVDTPAGPTNAVALHRDIDDAAQLLADQSDRAREARRTSALPPATTQTNEPSPEGSSSSAASPAEESSAT</sequence>
<dbReference type="RefSeq" id="WP_380051108.1">
    <property type="nucleotide sequence ID" value="NZ_JBHLTC010000030.1"/>
</dbReference>
<dbReference type="Pfam" id="PF03703">
    <property type="entry name" value="bPH_2"/>
    <property type="match status" value="2"/>
</dbReference>
<dbReference type="PANTHER" id="PTHR34473:SF2">
    <property type="entry name" value="UPF0699 TRANSMEMBRANE PROTEIN YDBT"/>
    <property type="match status" value="1"/>
</dbReference>
<evidence type="ECO:0000256" key="2">
    <source>
        <dbReference type="SAM" id="Phobius"/>
    </source>
</evidence>
<gene>
    <name evidence="4" type="ORF">ACFFGN_22935</name>
</gene>
<keyword evidence="2" id="KW-0812">Transmembrane</keyword>
<dbReference type="PANTHER" id="PTHR34473">
    <property type="entry name" value="UPF0699 TRANSMEMBRANE PROTEIN YDBS"/>
    <property type="match status" value="1"/>
</dbReference>
<feature type="compositionally biased region" description="Basic and acidic residues" evidence="1">
    <location>
        <begin position="430"/>
        <end position="439"/>
    </location>
</feature>
<comment type="caution">
    <text evidence="4">The sequence shown here is derived from an EMBL/GenBank/DDBJ whole genome shotgun (WGS) entry which is preliminary data.</text>
</comment>
<feature type="transmembrane region" description="Helical" evidence="2">
    <location>
        <begin position="183"/>
        <end position="205"/>
    </location>
</feature>
<protein>
    <submittedName>
        <fullName evidence="4">PH domain-containing protein</fullName>
    </submittedName>
</protein>
<evidence type="ECO:0000313" key="4">
    <source>
        <dbReference type="EMBL" id="MFC0626954.1"/>
    </source>
</evidence>
<feature type="compositionally biased region" description="Low complexity" evidence="1">
    <location>
        <begin position="452"/>
        <end position="472"/>
    </location>
</feature>
<proteinExistence type="predicted"/>
<feature type="transmembrane region" description="Helical" evidence="2">
    <location>
        <begin position="212"/>
        <end position="231"/>
    </location>
</feature>
<dbReference type="Proteomes" id="UP001589890">
    <property type="component" value="Unassembled WGS sequence"/>
</dbReference>
<dbReference type="PIRSF" id="PIRSF026631">
    <property type="entry name" value="UCP026631"/>
    <property type="match status" value="1"/>
</dbReference>
<evidence type="ECO:0000259" key="3">
    <source>
        <dbReference type="Pfam" id="PF03703"/>
    </source>
</evidence>
<evidence type="ECO:0000313" key="5">
    <source>
        <dbReference type="Proteomes" id="UP001589890"/>
    </source>
</evidence>
<feature type="region of interest" description="Disordered" evidence="1">
    <location>
        <begin position="429"/>
        <end position="472"/>
    </location>
</feature>
<keyword evidence="2" id="KW-1133">Transmembrane helix</keyword>
<feature type="domain" description="YdbS-like PH" evidence="3">
    <location>
        <begin position="352"/>
        <end position="427"/>
    </location>
</feature>